<evidence type="ECO:0000313" key="3">
    <source>
        <dbReference type="EMBL" id="CAL4785801.1"/>
    </source>
</evidence>
<reference evidence="3 4" key="2">
    <citation type="submission" date="2024-05" db="EMBL/GenBank/DDBJ databases">
        <authorList>
            <person name="Chen Y."/>
            <person name="Shah S."/>
            <person name="Dougan E. K."/>
            <person name="Thang M."/>
            <person name="Chan C."/>
        </authorList>
    </citation>
    <scope>NUCLEOTIDE SEQUENCE [LARGE SCALE GENOMIC DNA]</scope>
</reference>
<dbReference type="OrthoDB" id="10636535at2759"/>
<evidence type="ECO:0000313" key="4">
    <source>
        <dbReference type="Proteomes" id="UP001152797"/>
    </source>
</evidence>
<reference evidence="2" key="1">
    <citation type="submission" date="2022-10" db="EMBL/GenBank/DDBJ databases">
        <authorList>
            <person name="Chen Y."/>
            <person name="Dougan E. K."/>
            <person name="Chan C."/>
            <person name="Rhodes N."/>
            <person name="Thang M."/>
        </authorList>
    </citation>
    <scope>NUCLEOTIDE SEQUENCE</scope>
</reference>
<dbReference type="EMBL" id="CAMXCT010002489">
    <property type="protein sequence ID" value="CAI3998489.1"/>
    <property type="molecule type" value="Genomic_DNA"/>
</dbReference>
<comment type="caution">
    <text evidence="2">The sequence shown here is derived from an EMBL/GenBank/DDBJ whole genome shotgun (WGS) entry which is preliminary data.</text>
</comment>
<accession>A0A9P1CUF9</accession>
<feature type="compositionally biased region" description="Basic and acidic residues" evidence="1">
    <location>
        <begin position="179"/>
        <end position="205"/>
    </location>
</feature>
<evidence type="ECO:0000256" key="1">
    <source>
        <dbReference type="SAM" id="MobiDB-lite"/>
    </source>
</evidence>
<keyword evidence="4" id="KW-1185">Reference proteome</keyword>
<feature type="compositionally biased region" description="Polar residues" evidence="1">
    <location>
        <begin position="1"/>
        <end position="13"/>
    </location>
</feature>
<evidence type="ECO:0000313" key="2">
    <source>
        <dbReference type="EMBL" id="CAI3998489.1"/>
    </source>
</evidence>
<dbReference type="EMBL" id="CAMXCT020002489">
    <property type="protein sequence ID" value="CAL1151864.1"/>
    <property type="molecule type" value="Genomic_DNA"/>
</dbReference>
<feature type="region of interest" description="Disordered" evidence="1">
    <location>
        <begin position="159"/>
        <end position="206"/>
    </location>
</feature>
<protein>
    <submittedName>
        <fullName evidence="3">D-amino acid dehydrogenase small subunit</fullName>
    </submittedName>
</protein>
<proteinExistence type="predicted"/>
<feature type="region of interest" description="Disordered" evidence="1">
    <location>
        <begin position="1"/>
        <end position="54"/>
    </location>
</feature>
<name>A0A9P1CUF9_9DINO</name>
<feature type="compositionally biased region" description="Basic and acidic residues" evidence="1">
    <location>
        <begin position="159"/>
        <end position="169"/>
    </location>
</feature>
<organism evidence="2">
    <name type="scientific">Cladocopium goreaui</name>
    <dbReference type="NCBI Taxonomy" id="2562237"/>
    <lineage>
        <taxon>Eukaryota</taxon>
        <taxon>Sar</taxon>
        <taxon>Alveolata</taxon>
        <taxon>Dinophyceae</taxon>
        <taxon>Suessiales</taxon>
        <taxon>Symbiodiniaceae</taxon>
        <taxon>Cladocopium</taxon>
    </lineage>
</organism>
<sequence>MPIDTQSPQSSAQPRFESMPLDDLAEPSQNTEETPKGQRGRAGPEESDEKFEKLNSPVAESVESAGPGLYEVVHKNGVLVRAAPSCQAPVLGRLALGQQVCGRTQGDWLQLDLKPDLVLDVIDPTFKYPEQQAAWVLVDGKEIGLGILLDCSAASQAESAERKNDDSLEKSAASPEAEPSSKETTETTETKETKETSVSSREQKVKAAKATKHASMLAERVVEPVEYVVLSPTPLHSEPKFQSEEIGELQEGDSLLGYPGSLSWVRLARPSEPNEETWAPIKSAKGVFLSPKWSRLESEGVFSEALEVSWQGLVARKPYVAAYSIEWRLTPGEELPIGAGQETDREGFKKTGYALSLKPRALVDLGSSGSGYNMLQLS</sequence>
<gene>
    <name evidence="2" type="ORF">C1SCF055_LOCUS24784</name>
</gene>
<dbReference type="EMBL" id="CAMXCT030002489">
    <property type="protein sequence ID" value="CAL4785801.1"/>
    <property type="molecule type" value="Genomic_DNA"/>
</dbReference>
<dbReference type="Proteomes" id="UP001152797">
    <property type="component" value="Unassembled WGS sequence"/>
</dbReference>
<dbReference type="AlphaFoldDB" id="A0A9P1CUF9"/>